<keyword evidence="1" id="KW-0732">Signal</keyword>
<dbReference type="Proteomes" id="UP000800235">
    <property type="component" value="Unassembled WGS sequence"/>
</dbReference>
<dbReference type="InterPro" id="IPR000938">
    <property type="entry name" value="CAP-Gly_domain"/>
</dbReference>
<dbReference type="Pfam" id="PF01302">
    <property type="entry name" value="CAP_GLY"/>
    <property type="match status" value="1"/>
</dbReference>
<evidence type="ECO:0000256" key="1">
    <source>
        <dbReference type="ARBA" id="ARBA00022729"/>
    </source>
</evidence>
<gene>
    <name evidence="3" type="ORF">EJ08DRAFT_660266</name>
</gene>
<dbReference type="PROSITE" id="PS50245">
    <property type="entry name" value="CAP_GLY_2"/>
    <property type="match status" value="1"/>
</dbReference>
<dbReference type="AlphaFoldDB" id="A0A9P4NTD6"/>
<evidence type="ECO:0000313" key="3">
    <source>
        <dbReference type="EMBL" id="KAF2431113.1"/>
    </source>
</evidence>
<dbReference type="Gene3D" id="2.30.30.190">
    <property type="entry name" value="CAP Gly-rich-like domain"/>
    <property type="match status" value="1"/>
</dbReference>
<sequence length="601" mass="67574">MHIGQRLSFGGDLCTVRYIGEVQGTKGQWLGIEWDDPTRGKHNGEAGGVRYFECLSKEPTCASFIRPSRPADEPRTFLEALRYKYAFEHGNIRFVLGPKTEEKSIQISGKEVKEVGFEKIRKQLAELHELRIVLLDGLCISRHVDEATRRAWRKYDGKTGCTTPTDIREVCPKITELDLSRNLFEDWAEIVFICEQLPELKSLRIDGNRFKDVKVHPDERQYFRHVFRRIRNLHLENTLLTWEEMINVCSLFNSVQFLVLSNNAFTTLDPTISLSNLPSTIISMDLGSNDLTSLSDISTLQALPQLQTLILKSNPLTTTTRTSTEIHPSFSPTLTTLDLSHAQIQTWTLIDTLPPTFPGLASLRISHNPLFASLTGPDHRILSTDDGYMLTIARLPNLKSLNYSTITAKDRLNAESYYLSLIVLELSLAPEAQAETILKKHRRWKELCDEYGEPEIKRSGNRINPNSLAARLLTLNFHLDPSASAKAKLDKNQPNSTTFTAELPKSLSIYAVLGIVGKHFGLPAMRINLIYETAEWDIVNKGAGGSVDGPWDSSDESGNESEGVQIDWGERRVRREVLIVPGTRGIGSYIDGSEATIRISL</sequence>
<organism evidence="3 4">
    <name type="scientific">Tothia fuscella</name>
    <dbReference type="NCBI Taxonomy" id="1048955"/>
    <lineage>
        <taxon>Eukaryota</taxon>
        <taxon>Fungi</taxon>
        <taxon>Dikarya</taxon>
        <taxon>Ascomycota</taxon>
        <taxon>Pezizomycotina</taxon>
        <taxon>Dothideomycetes</taxon>
        <taxon>Pleosporomycetidae</taxon>
        <taxon>Venturiales</taxon>
        <taxon>Cylindrosympodiaceae</taxon>
        <taxon>Tothia</taxon>
    </lineage>
</organism>
<evidence type="ECO:0000259" key="2">
    <source>
        <dbReference type="PROSITE" id="PS50245"/>
    </source>
</evidence>
<keyword evidence="4" id="KW-1185">Reference proteome</keyword>
<feature type="domain" description="CAP-Gly" evidence="2">
    <location>
        <begin position="20"/>
        <end position="66"/>
    </location>
</feature>
<dbReference type="Gene3D" id="3.80.10.10">
    <property type="entry name" value="Ribonuclease Inhibitor"/>
    <property type="match status" value="3"/>
</dbReference>
<name>A0A9P4NTD6_9PEZI</name>
<proteinExistence type="predicted"/>
<dbReference type="SMART" id="SM01052">
    <property type="entry name" value="CAP_GLY"/>
    <property type="match status" value="1"/>
</dbReference>
<protein>
    <submittedName>
        <fullName evidence="3">Tubulin-specific chaperone E</fullName>
    </submittedName>
</protein>
<dbReference type="InterPro" id="IPR032675">
    <property type="entry name" value="LRR_dom_sf"/>
</dbReference>
<dbReference type="InterPro" id="IPR036859">
    <property type="entry name" value="CAP-Gly_dom_sf"/>
</dbReference>
<dbReference type="EMBL" id="MU007034">
    <property type="protein sequence ID" value="KAF2431113.1"/>
    <property type="molecule type" value="Genomic_DNA"/>
</dbReference>
<dbReference type="InterPro" id="IPR050328">
    <property type="entry name" value="Dev_Immune_Receptor"/>
</dbReference>
<dbReference type="SUPFAM" id="SSF52058">
    <property type="entry name" value="L domain-like"/>
    <property type="match status" value="1"/>
</dbReference>
<dbReference type="PANTHER" id="PTHR24373:SF275">
    <property type="entry name" value="TIR DOMAIN-CONTAINING PROTEIN"/>
    <property type="match status" value="1"/>
</dbReference>
<reference evidence="3" key="1">
    <citation type="journal article" date="2020" name="Stud. Mycol.">
        <title>101 Dothideomycetes genomes: a test case for predicting lifestyles and emergence of pathogens.</title>
        <authorList>
            <person name="Haridas S."/>
            <person name="Albert R."/>
            <person name="Binder M."/>
            <person name="Bloem J."/>
            <person name="Labutti K."/>
            <person name="Salamov A."/>
            <person name="Andreopoulos B."/>
            <person name="Baker S."/>
            <person name="Barry K."/>
            <person name="Bills G."/>
            <person name="Bluhm B."/>
            <person name="Cannon C."/>
            <person name="Castanera R."/>
            <person name="Culley D."/>
            <person name="Daum C."/>
            <person name="Ezra D."/>
            <person name="Gonzalez J."/>
            <person name="Henrissat B."/>
            <person name="Kuo A."/>
            <person name="Liang C."/>
            <person name="Lipzen A."/>
            <person name="Lutzoni F."/>
            <person name="Magnuson J."/>
            <person name="Mondo S."/>
            <person name="Nolan M."/>
            <person name="Ohm R."/>
            <person name="Pangilinan J."/>
            <person name="Park H.-J."/>
            <person name="Ramirez L."/>
            <person name="Alfaro M."/>
            <person name="Sun H."/>
            <person name="Tritt A."/>
            <person name="Yoshinaga Y."/>
            <person name="Zwiers L.-H."/>
            <person name="Turgeon B."/>
            <person name="Goodwin S."/>
            <person name="Spatafora J."/>
            <person name="Crous P."/>
            <person name="Grigoriev I."/>
        </authorList>
    </citation>
    <scope>NUCLEOTIDE SEQUENCE</scope>
    <source>
        <strain evidence="3">CBS 130266</strain>
    </source>
</reference>
<dbReference type="OrthoDB" id="5273213at2759"/>
<accession>A0A9P4NTD6</accession>
<dbReference type="SUPFAM" id="SSF74924">
    <property type="entry name" value="Cap-Gly domain"/>
    <property type="match status" value="1"/>
</dbReference>
<dbReference type="PANTHER" id="PTHR24373">
    <property type="entry name" value="SLIT RELATED LEUCINE-RICH REPEAT NEURONAL PROTEIN"/>
    <property type="match status" value="1"/>
</dbReference>
<evidence type="ECO:0000313" key="4">
    <source>
        <dbReference type="Proteomes" id="UP000800235"/>
    </source>
</evidence>
<comment type="caution">
    <text evidence="3">The sequence shown here is derived from an EMBL/GenBank/DDBJ whole genome shotgun (WGS) entry which is preliminary data.</text>
</comment>